<keyword evidence="11" id="KW-1185">Reference proteome</keyword>
<evidence type="ECO:0000256" key="5">
    <source>
        <dbReference type="ARBA" id="ARBA00022842"/>
    </source>
</evidence>
<dbReference type="GO" id="GO:0012505">
    <property type="term" value="C:endomembrane system"/>
    <property type="evidence" value="ECO:0007669"/>
    <property type="project" value="UniProtKB-SubCell"/>
</dbReference>
<keyword evidence="3" id="KW-0813">Transport</keyword>
<evidence type="ECO:0000256" key="7">
    <source>
        <dbReference type="ARBA" id="ARBA00022989"/>
    </source>
</evidence>
<gene>
    <name evidence="10" type="ORF">Adt_03399</name>
</gene>
<dbReference type="Pfam" id="PF03030">
    <property type="entry name" value="H_PPase"/>
    <property type="match status" value="2"/>
</dbReference>
<keyword evidence="9" id="KW-0472">Membrane</keyword>
<keyword evidence="6" id="KW-1278">Translocase</keyword>
<dbReference type="GO" id="GO:0009678">
    <property type="term" value="F:diphosphate hydrolysis-driven proton transmembrane transporter activity"/>
    <property type="evidence" value="ECO:0007669"/>
    <property type="project" value="UniProtKB-EC"/>
</dbReference>
<keyword evidence="7" id="KW-1133">Transmembrane helix</keyword>
<dbReference type="PANTHER" id="PTHR31998">
    <property type="entry name" value="K(+)-INSENSITIVE PYROPHOSPHATE-ENERGIZED PROTON PUMP"/>
    <property type="match status" value="1"/>
</dbReference>
<comment type="caution">
    <text evidence="10">The sequence shown here is derived from an EMBL/GenBank/DDBJ whole genome shotgun (WGS) entry which is preliminary data.</text>
</comment>
<keyword evidence="4" id="KW-0812">Transmembrane</keyword>
<evidence type="ECO:0000256" key="1">
    <source>
        <dbReference type="ARBA" id="ARBA00004127"/>
    </source>
</evidence>
<evidence type="ECO:0000256" key="3">
    <source>
        <dbReference type="ARBA" id="ARBA00022448"/>
    </source>
</evidence>
<accession>A0ABD1VYW1</accession>
<keyword evidence="5" id="KW-0460">Magnesium</keyword>
<dbReference type="Proteomes" id="UP001604336">
    <property type="component" value="Unassembled WGS sequence"/>
</dbReference>
<proteinExistence type="predicted"/>
<evidence type="ECO:0000256" key="6">
    <source>
        <dbReference type="ARBA" id="ARBA00022967"/>
    </source>
</evidence>
<evidence type="ECO:0000256" key="9">
    <source>
        <dbReference type="ARBA" id="ARBA00023136"/>
    </source>
</evidence>
<reference evidence="11" key="1">
    <citation type="submission" date="2024-07" db="EMBL/GenBank/DDBJ databases">
        <title>Two chromosome-level genome assemblies of Korean endemic species Abeliophyllum distichum and Forsythia ovata (Oleaceae).</title>
        <authorList>
            <person name="Jang H."/>
        </authorList>
    </citation>
    <scope>NUCLEOTIDE SEQUENCE [LARGE SCALE GENOMIC DNA]</scope>
</reference>
<evidence type="ECO:0000256" key="2">
    <source>
        <dbReference type="ARBA" id="ARBA00013242"/>
    </source>
</evidence>
<protein>
    <recommendedName>
        <fullName evidence="2">H(+)-exporting diphosphatase</fullName>
        <ecNumber evidence="2">7.1.3.1</ecNumber>
    </recommendedName>
</protein>
<sequence length="170" mass="18802">MSYLISNGSCSRSDLILDRSCFRSDFIPDEYCSRSNLIPNESCSRSNLIPDSLMGLAPGRTSFLTEMLKADVLTPKLFIGLIVDATLPYWFSTITMKIVGSTALKMVEKVRRQFNTIYILMEASALEHARAFGLKGSEPHKVAVIGYNIGDPFKDTPSLSPSILIKLMAV</sequence>
<organism evidence="10 11">
    <name type="scientific">Abeliophyllum distichum</name>
    <dbReference type="NCBI Taxonomy" id="126358"/>
    <lineage>
        <taxon>Eukaryota</taxon>
        <taxon>Viridiplantae</taxon>
        <taxon>Streptophyta</taxon>
        <taxon>Embryophyta</taxon>
        <taxon>Tracheophyta</taxon>
        <taxon>Spermatophyta</taxon>
        <taxon>Magnoliopsida</taxon>
        <taxon>eudicotyledons</taxon>
        <taxon>Gunneridae</taxon>
        <taxon>Pentapetalae</taxon>
        <taxon>asterids</taxon>
        <taxon>lamiids</taxon>
        <taxon>Lamiales</taxon>
        <taxon>Oleaceae</taxon>
        <taxon>Forsythieae</taxon>
        <taxon>Abeliophyllum</taxon>
    </lineage>
</organism>
<dbReference type="InterPro" id="IPR004131">
    <property type="entry name" value="PPase-energised_H-pump"/>
</dbReference>
<dbReference type="EMBL" id="JBFOLK010000001">
    <property type="protein sequence ID" value="KAL2542421.1"/>
    <property type="molecule type" value="Genomic_DNA"/>
</dbReference>
<keyword evidence="8" id="KW-0406">Ion transport</keyword>
<dbReference type="EC" id="7.1.3.1" evidence="2"/>
<evidence type="ECO:0000256" key="8">
    <source>
        <dbReference type="ARBA" id="ARBA00023065"/>
    </source>
</evidence>
<evidence type="ECO:0000313" key="10">
    <source>
        <dbReference type="EMBL" id="KAL2542421.1"/>
    </source>
</evidence>
<evidence type="ECO:0000256" key="4">
    <source>
        <dbReference type="ARBA" id="ARBA00022692"/>
    </source>
</evidence>
<evidence type="ECO:0000313" key="11">
    <source>
        <dbReference type="Proteomes" id="UP001604336"/>
    </source>
</evidence>
<comment type="subcellular location">
    <subcellularLocation>
        <location evidence="1">Endomembrane system</location>
        <topology evidence="1">Multi-pass membrane protein</topology>
    </subcellularLocation>
</comment>
<dbReference type="AlphaFoldDB" id="A0ABD1VYW1"/>
<name>A0ABD1VYW1_9LAMI</name>